<gene>
    <name evidence="7" type="ORF">SNE35_02360</name>
</gene>
<dbReference type="PANTHER" id="PTHR34597:SF6">
    <property type="entry name" value="BLR6126 PROTEIN"/>
    <property type="match status" value="1"/>
</dbReference>
<dbReference type="Proteomes" id="UP001285263">
    <property type="component" value="Unassembled WGS sequence"/>
</dbReference>
<keyword evidence="2" id="KW-0812">Transmembrane</keyword>
<evidence type="ECO:0000259" key="5">
    <source>
        <dbReference type="Pfam" id="PF03865"/>
    </source>
</evidence>
<feature type="domain" description="Polypeptide-transport-associated ShlB-type" evidence="6">
    <location>
        <begin position="31"/>
        <end position="106"/>
    </location>
</feature>
<feature type="domain" description="Haemolysin activator HlyB C-terminal" evidence="5">
    <location>
        <begin position="168"/>
        <end position="504"/>
    </location>
</feature>
<comment type="caution">
    <text evidence="7">The sequence shown here is derived from an EMBL/GenBank/DDBJ whole genome shotgun (WGS) entry which is preliminary data.</text>
</comment>
<keyword evidence="1" id="KW-0472">Membrane</keyword>
<dbReference type="RefSeq" id="WP_320421197.1">
    <property type="nucleotide sequence ID" value="NZ_JAXCLA010000001.1"/>
</dbReference>
<keyword evidence="4" id="KW-0732">Signal</keyword>
<organism evidence="7 8">
    <name type="scientific">Roseateles agri</name>
    <dbReference type="NCBI Taxonomy" id="3098619"/>
    <lineage>
        <taxon>Bacteria</taxon>
        <taxon>Pseudomonadati</taxon>
        <taxon>Pseudomonadota</taxon>
        <taxon>Betaproteobacteria</taxon>
        <taxon>Burkholderiales</taxon>
        <taxon>Sphaerotilaceae</taxon>
        <taxon>Roseateles</taxon>
    </lineage>
</organism>
<evidence type="ECO:0000256" key="2">
    <source>
        <dbReference type="ARBA" id="ARBA00022692"/>
    </source>
</evidence>
<evidence type="ECO:0000256" key="4">
    <source>
        <dbReference type="SAM" id="SignalP"/>
    </source>
</evidence>
<name>A0ABU5DAN1_9BURK</name>
<keyword evidence="1" id="KW-1134">Transmembrane beta strand</keyword>
<dbReference type="Pfam" id="PF08479">
    <property type="entry name" value="POTRA_2"/>
    <property type="match status" value="1"/>
</dbReference>
<feature type="chain" id="PRO_5045451270" evidence="4">
    <location>
        <begin position="24"/>
        <end position="542"/>
    </location>
</feature>
<dbReference type="Pfam" id="PF03865">
    <property type="entry name" value="ShlB"/>
    <property type="match status" value="1"/>
</dbReference>
<dbReference type="PANTHER" id="PTHR34597">
    <property type="entry name" value="SLR1661 PROTEIN"/>
    <property type="match status" value="1"/>
</dbReference>
<evidence type="ECO:0000259" key="6">
    <source>
        <dbReference type="Pfam" id="PF08479"/>
    </source>
</evidence>
<evidence type="ECO:0000256" key="1">
    <source>
        <dbReference type="ARBA" id="ARBA00022452"/>
    </source>
</evidence>
<keyword evidence="3" id="KW-0998">Cell outer membrane</keyword>
<dbReference type="InterPro" id="IPR013686">
    <property type="entry name" value="Polypept-transport_assoc_ShlB"/>
</dbReference>
<evidence type="ECO:0000313" key="7">
    <source>
        <dbReference type="EMBL" id="MDY0743327.1"/>
    </source>
</evidence>
<evidence type="ECO:0000313" key="8">
    <source>
        <dbReference type="Proteomes" id="UP001285263"/>
    </source>
</evidence>
<dbReference type="InterPro" id="IPR005565">
    <property type="entry name" value="Hemolysn_activator_HlyB_C"/>
</dbReference>
<sequence>MAVFSRILLLALTTLLLTTPAGAQPAEAPRFDIMEFQVVGNTVLPDSQIEQAVMPFMGPQLSLDQVEAARMALEKLYQGAGYLTVFVDIPDQRVDDGVVRLQVTEGKVDRLSVTGSRYYAQGRIRAGAAEVAEGQVPNFNVVQQQVAALSRSETRRVQPVLKPGALPGTVDVELKVSDQLPAGASIEMNNSHAAGVVAPHVVANLHYDNLFQREHSASLTLMGTPTAPEQSKVAVAGYAVPFDDGDSLSASLIWSNSNVATLGGTQALGKGTTLGLRYLKSLTAPWNGWHALTVGADYKDLQEQTVFGGGSISTPLRYVPVQAAYSGGYGSERWLSQWNLTLNYGFAPLLRREVPNCPSANGGIAPVDQFACKRAGSDGSFTTAKLDLRQTLQTADWGQVSLHAVGQLANEPLQNSEQFVLGGVDTVRGYYDSSALGDGGLFGSLEWRRDFAPMLRRAAGEAASANLREMTLLAFFDGGRVYTQHALPGTPGHETLGSVGLGLRFQSATGLSLSLDLARAFKDLPGQAVPGSYLHVRLGQKL</sequence>
<reference evidence="7 8" key="1">
    <citation type="submission" date="2023-11" db="EMBL/GenBank/DDBJ databases">
        <title>Paucibacter sp. nov., isolated from fresh soil in Korea.</title>
        <authorList>
            <person name="Le N.T.T."/>
        </authorList>
    </citation>
    <scope>NUCLEOTIDE SEQUENCE [LARGE SCALE GENOMIC DNA]</scope>
    <source>
        <strain evidence="7 8">R3-3</strain>
    </source>
</reference>
<keyword evidence="8" id="KW-1185">Reference proteome</keyword>
<dbReference type="Gene3D" id="3.10.20.310">
    <property type="entry name" value="membrane protein fhac"/>
    <property type="match status" value="1"/>
</dbReference>
<protein>
    <submittedName>
        <fullName evidence="7">POTRA domain-containing protein</fullName>
    </submittedName>
</protein>
<dbReference type="InterPro" id="IPR051544">
    <property type="entry name" value="TPS_OM_transporter"/>
</dbReference>
<dbReference type="Gene3D" id="2.40.160.50">
    <property type="entry name" value="membrane protein fhac: a member of the omp85/tpsb transporter family"/>
    <property type="match status" value="1"/>
</dbReference>
<dbReference type="EMBL" id="JAXCLA010000001">
    <property type="protein sequence ID" value="MDY0743327.1"/>
    <property type="molecule type" value="Genomic_DNA"/>
</dbReference>
<proteinExistence type="predicted"/>
<feature type="signal peptide" evidence="4">
    <location>
        <begin position="1"/>
        <end position="23"/>
    </location>
</feature>
<accession>A0ABU5DAN1</accession>
<evidence type="ECO:0000256" key="3">
    <source>
        <dbReference type="ARBA" id="ARBA00023237"/>
    </source>
</evidence>